<evidence type="ECO:0000256" key="3">
    <source>
        <dbReference type="SAM" id="SignalP"/>
    </source>
</evidence>
<organism evidence="4 5">
    <name type="scientific">Seiridium unicorne</name>
    <dbReference type="NCBI Taxonomy" id="138068"/>
    <lineage>
        <taxon>Eukaryota</taxon>
        <taxon>Fungi</taxon>
        <taxon>Dikarya</taxon>
        <taxon>Ascomycota</taxon>
        <taxon>Pezizomycotina</taxon>
        <taxon>Sordariomycetes</taxon>
        <taxon>Xylariomycetidae</taxon>
        <taxon>Amphisphaeriales</taxon>
        <taxon>Sporocadaceae</taxon>
        <taxon>Seiridium</taxon>
    </lineage>
</organism>
<feature type="transmembrane region" description="Helical" evidence="2">
    <location>
        <begin position="201"/>
        <end position="225"/>
    </location>
</feature>
<name>A0ABR2ULX3_9PEZI</name>
<keyword evidence="2" id="KW-0472">Membrane</keyword>
<comment type="caution">
    <text evidence="4">The sequence shown here is derived from an EMBL/GenBank/DDBJ whole genome shotgun (WGS) entry which is preliminary data.</text>
</comment>
<keyword evidence="2" id="KW-0812">Transmembrane</keyword>
<evidence type="ECO:0000313" key="5">
    <source>
        <dbReference type="Proteomes" id="UP001408356"/>
    </source>
</evidence>
<feature type="compositionally biased region" description="Low complexity" evidence="1">
    <location>
        <begin position="150"/>
        <end position="176"/>
    </location>
</feature>
<dbReference type="Proteomes" id="UP001408356">
    <property type="component" value="Unassembled WGS sequence"/>
</dbReference>
<sequence length="226" mass="21731">MKTTVTISTALALLAARPAIAQDPDTDYLNSVCSPEGDFTSGSIPPCIDIVNIEAACAPNGTSTLDLESYSAKGLTFRSGLAAGKVVSSVSNLLCTGTPTAAFQTLFGSVAAAATVPTTGDTTLSDIASGNTAVSVDYTASGSQGPGQITGSATAATTTGSVTTDAASTTGETTSGATGGGSKTTAASSTKISSTSSSSNVAAPTGMAAGSSFLFVMVGGALVAAL</sequence>
<reference evidence="4 5" key="1">
    <citation type="journal article" date="2024" name="J. Plant Pathol.">
        <title>Sequence and assembly of the genome of Seiridium unicorne, isolate CBS 538.82, causal agent of cypress canker disease.</title>
        <authorList>
            <person name="Scali E."/>
            <person name="Rocca G.D."/>
            <person name="Danti R."/>
            <person name="Garbelotto M."/>
            <person name="Barberini S."/>
            <person name="Baroncelli R."/>
            <person name="Emiliani G."/>
        </authorList>
    </citation>
    <scope>NUCLEOTIDE SEQUENCE [LARGE SCALE GENOMIC DNA]</scope>
    <source>
        <strain evidence="4 5">BM-138-508</strain>
    </source>
</reference>
<keyword evidence="5" id="KW-1185">Reference proteome</keyword>
<gene>
    <name evidence="4" type="ORF">SUNI508_10539</name>
</gene>
<evidence type="ECO:0000256" key="1">
    <source>
        <dbReference type="SAM" id="MobiDB-lite"/>
    </source>
</evidence>
<dbReference type="EMBL" id="JARVKF010000417">
    <property type="protein sequence ID" value="KAK9415349.1"/>
    <property type="molecule type" value="Genomic_DNA"/>
</dbReference>
<feature type="signal peptide" evidence="3">
    <location>
        <begin position="1"/>
        <end position="21"/>
    </location>
</feature>
<evidence type="ECO:0000313" key="4">
    <source>
        <dbReference type="EMBL" id="KAK9415349.1"/>
    </source>
</evidence>
<protein>
    <submittedName>
        <fullName evidence="4">Uncharacterized protein</fullName>
    </submittedName>
</protein>
<feature type="region of interest" description="Disordered" evidence="1">
    <location>
        <begin position="143"/>
        <end position="201"/>
    </location>
</feature>
<feature type="compositionally biased region" description="Low complexity" evidence="1">
    <location>
        <begin position="183"/>
        <end position="199"/>
    </location>
</feature>
<accession>A0ABR2ULX3</accession>
<keyword evidence="2" id="KW-1133">Transmembrane helix</keyword>
<feature type="chain" id="PRO_5045403388" evidence="3">
    <location>
        <begin position="22"/>
        <end position="226"/>
    </location>
</feature>
<proteinExistence type="predicted"/>
<evidence type="ECO:0000256" key="2">
    <source>
        <dbReference type="SAM" id="Phobius"/>
    </source>
</evidence>
<keyword evidence="3" id="KW-0732">Signal</keyword>